<comment type="caution">
    <text evidence="2">The sequence shown here is derived from an EMBL/GenBank/DDBJ whole genome shotgun (WGS) entry which is preliminary data.</text>
</comment>
<sequence>MSAPRDQSQDDIGIDTQAKTDRPFDILVKSTQNPAREAIPAHSECLANGSHVFRSMLELGSSVSLNEMSSGSENQLPIVEIDERHEILVLLVKLLESPPQLPPATATSFLPSSAVPSNSDPPGSVLPWPLVTTLLDAADKFDLTDNILALLHAHLRSHASSHPLPVYALASRLGLSSIGSHASSFLLHPPMHQYSVSEIKLLPSATSYHLLLILQNRRLESLKEILGNEMLFPHDYGACSKHGTASAKSVWEARKALVLTHIDASSSIADMMNYDGETKQQLKNCAECCLGWERAVEMIRYKAGKVAREISQLPKSTLE</sequence>
<evidence type="ECO:0008006" key="4">
    <source>
        <dbReference type="Google" id="ProtNLM"/>
    </source>
</evidence>
<feature type="region of interest" description="Disordered" evidence="1">
    <location>
        <begin position="1"/>
        <end position="20"/>
    </location>
</feature>
<dbReference type="EMBL" id="CAJMWY010000103">
    <property type="protein sequence ID" value="CAE6415942.1"/>
    <property type="molecule type" value="Genomic_DNA"/>
</dbReference>
<proteinExistence type="predicted"/>
<gene>
    <name evidence="2" type="ORF">RDB_LOCUS7023</name>
</gene>
<dbReference type="InterPro" id="IPR011333">
    <property type="entry name" value="SKP1/BTB/POZ_sf"/>
</dbReference>
<protein>
    <recommendedName>
        <fullName evidence="4">BTB domain-containing protein</fullName>
    </recommendedName>
</protein>
<name>A0A8H2X5G1_9AGAM</name>
<dbReference type="AlphaFoldDB" id="A0A8H2X5G1"/>
<organism evidence="2 3">
    <name type="scientific">Rhizoctonia solani</name>
    <dbReference type="NCBI Taxonomy" id="456999"/>
    <lineage>
        <taxon>Eukaryota</taxon>
        <taxon>Fungi</taxon>
        <taxon>Dikarya</taxon>
        <taxon>Basidiomycota</taxon>
        <taxon>Agaricomycotina</taxon>
        <taxon>Agaricomycetes</taxon>
        <taxon>Cantharellales</taxon>
        <taxon>Ceratobasidiaceae</taxon>
        <taxon>Rhizoctonia</taxon>
    </lineage>
</organism>
<reference evidence="2" key="1">
    <citation type="submission" date="2021-01" db="EMBL/GenBank/DDBJ databases">
        <authorList>
            <person name="Kaushik A."/>
        </authorList>
    </citation>
    <scope>NUCLEOTIDE SEQUENCE</scope>
    <source>
        <strain evidence="2">AG4-RS23</strain>
    </source>
</reference>
<accession>A0A8H2X5G1</accession>
<evidence type="ECO:0000256" key="1">
    <source>
        <dbReference type="SAM" id="MobiDB-lite"/>
    </source>
</evidence>
<evidence type="ECO:0000313" key="3">
    <source>
        <dbReference type="Proteomes" id="UP000663861"/>
    </source>
</evidence>
<dbReference type="Gene3D" id="3.30.710.10">
    <property type="entry name" value="Potassium Channel Kv1.1, Chain A"/>
    <property type="match status" value="1"/>
</dbReference>
<evidence type="ECO:0000313" key="2">
    <source>
        <dbReference type="EMBL" id="CAE6415942.1"/>
    </source>
</evidence>
<dbReference type="Proteomes" id="UP000663861">
    <property type="component" value="Unassembled WGS sequence"/>
</dbReference>